<proteinExistence type="predicted"/>
<reference evidence="1 2" key="1">
    <citation type="submission" date="2018-10" db="EMBL/GenBank/DDBJ databases">
        <title>Genome sequencing of Mucilaginibacter sp. HYN0043.</title>
        <authorList>
            <person name="Kim M."/>
            <person name="Yi H."/>
        </authorList>
    </citation>
    <scope>NUCLEOTIDE SEQUENCE [LARGE SCALE GENOMIC DNA]</scope>
    <source>
        <strain evidence="1 2">HYN0043</strain>
    </source>
</reference>
<evidence type="ECO:0000313" key="1">
    <source>
        <dbReference type="EMBL" id="AYL96771.1"/>
    </source>
</evidence>
<organism evidence="1 2">
    <name type="scientific">Mucilaginibacter celer</name>
    <dbReference type="NCBI Taxonomy" id="2305508"/>
    <lineage>
        <taxon>Bacteria</taxon>
        <taxon>Pseudomonadati</taxon>
        <taxon>Bacteroidota</taxon>
        <taxon>Sphingobacteriia</taxon>
        <taxon>Sphingobacteriales</taxon>
        <taxon>Sphingobacteriaceae</taxon>
        <taxon>Mucilaginibacter</taxon>
    </lineage>
</organism>
<dbReference type="OrthoDB" id="798042at2"/>
<keyword evidence="2" id="KW-1185">Reference proteome</keyword>
<name>A0A494VRU4_9SPHI</name>
<dbReference type="EMBL" id="CP032869">
    <property type="protein sequence ID" value="AYL96771.1"/>
    <property type="molecule type" value="Genomic_DNA"/>
</dbReference>
<dbReference type="AlphaFoldDB" id="A0A494VRU4"/>
<dbReference type="Proteomes" id="UP000270046">
    <property type="component" value="Chromosome"/>
</dbReference>
<protein>
    <submittedName>
        <fullName evidence="1">Uncharacterized protein</fullName>
    </submittedName>
</protein>
<evidence type="ECO:0000313" key="2">
    <source>
        <dbReference type="Proteomes" id="UP000270046"/>
    </source>
</evidence>
<dbReference type="KEGG" id="muh:HYN43_016330"/>
<dbReference type="RefSeq" id="WP_119410363.1">
    <property type="nucleotide sequence ID" value="NZ_CP032869.1"/>
</dbReference>
<sequence length="204" mass="23247">MNPVFRSALIIALSLISLMFSISRCRQNQARRQQQMQAGWTPEVERQMYNLFYEKAAQFTNNDDERKQFSACCMIKLKALLPNGITGTELMTDSVKAAAIKMGLECSKNIHSQLNIWQPEVVQQLKLQFYSYPEVKLLPANVKKEYVDCLAFRVTTDYPTATGADSIDSKKLKRVVEKARNGCLVLIANKFNKLKIKKDTTKAK</sequence>
<gene>
    <name evidence="1" type="ORF">HYN43_016330</name>
</gene>
<accession>A0A494VRU4</accession>